<organism evidence="2 3">
    <name type="scientific">Phytophthora lilii</name>
    <dbReference type="NCBI Taxonomy" id="2077276"/>
    <lineage>
        <taxon>Eukaryota</taxon>
        <taxon>Sar</taxon>
        <taxon>Stramenopiles</taxon>
        <taxon>Oomycota</taxon>
        <taxon>Peronosporomycetes</taxon>
        <taxon>Peronosporales</taxon>
        <taxon>Peronosporaceae</taxon>
        <taxon>Phytophthora</taxon>
    </lineage>
</organism>
<dbReference type="OrthoDB" id="104005at2759"/>
<gene>
    <name evidence="2" type="ORF">Plil01_000807300</name>
</gene>
<keyword evidence="1" id="KW-0812">Transmembrane</keyword>
<feature type="transmembrane region" description="Helical" evidence="1">
    <location>
        <begin position="51"/>
        <end position="70"/>
    </location>
</feature>
<dbReference type="Proteomes" id="UP001165083">
    <property type="component" value="Unassembled WGS sequence"/>
</dbReference>
<dbReference type="EMBL" id="BSXW01000383">
    <property type="protein sequence ID" value="GMF20695.1"/>
    <property type="molecule type" value="Genomic_DNA"/>
</dbReference>
<keyword evidence="3" id="KW-1185">Reference proteome</keyword>
<evidence type="ECO:0000256" key="1">
    <source>
        <dbReference type="SAM" id="Phobius"/>
    </source>
</evidence>
<dbReference type="InterPro" id="IPR052942">
    <property type="entry name" value="LPS_cholinephosphotransferase"/>
</dbReference>
<evidence type="ECO:0000313" key="2">
    <source>
        <dbReference type="EMBL" id="GMF20695.1"/>
    </source>
</evidence>
<feature type="transmembrane region" description="Helical" evidence="1">
    <location>
        <begin position="12"/>
        <end position="30"/>
    </location>
</feature>
<keyword evidence="1" id="KW-0472">Membrane</keyword>
<dbReference type="PANTHER" id="PTHR43404:SF1">
    <property type="entry name" value="MNN4P"/>
    <property type="match status" value="1"/>
</dbReference>
<dbReference type="AlphaFoldDB" id="A0A9W6TVC7"/>
<reference evidence="2" key="1">
    <citation type="submission" date="2023-04" db="EMBL/GenBank/DDBJ databases">
        <title>Phytophthora lilii NBRC 32176.</title>
        <authorList>
            <person name="Ichikawa N."/>
            <person name="Sato H."/>
            <person name="Tonouchi N."/>
        </authorList>
    </citation>
    <scope>NUCLEOTIDE SEQUENCE</scope>
    <source>
        <strain evidence="2">NBRC 32176</strain>
    </source>
</reference>
<dbReference type="PANTHER" id="PTHR43404">
    <property type="entry name" value="LIPOPOLYSACCHARIDE CHOLINEPHOSPHOTRANSFERASE LICD"/>
    <property type="match status" value="1"/>
</dbReference>
<protein>
    <submittedName>
        <fullName evidence="2">Unnamed protein product</fullName>
    </submittedName>
</protein>
<feature type="transmembrane region" description="Helical" evidence="1">
    <location>
        <begin position="288"/>
        <end position="310"/>
    </location>
</feature>
<proteinExistence type="predicted"/>
<name>A0A9W6TVC7_9STRA</name>
<sequence length="341" mass="38907">MTVLLPSFIADGNWFLLALAAPVAALGALVHPRWRVHFGDAAARRSTKRLYLLWTLLLLSSILGVLGVSLELYHSRGCPNSAVFRHEIENLARFVYELCARQHVPYWAAFGNLLFVMRGQHRIPAGDTDSDIGVVKTDFMRQFGSVSNFSVVVRREAHLELQKPVYVVYHTERELVQIYLDEETKGSHADIWFYREEVDKETGTKWLVNDDRTIRGKWLLYDQVLPLREEPAFFLNVPVTVPRNASYLARAEYGANYMTPITMRMECIENMINGYTFYKTSFLTKLRYLATFVALVAALTLLAANCIPPLTRALRIHKKKTGTHAGSRLEASERGSDKYFV</sequence>
<evidence type="ECO:0000313" key="3">
    <source>
        <dbReference type="Proteomes" id="UP001165083"/>
    </source>
</evidence>
<comment type="caution">
    <text evidence="2">The sequence shown here is derived from an EMBL/GenBank/DDBJ whole genome shotgun (WGS) entry which is preliminary data.</text>
</comment>
<accession>A0A9W6TVC7</accession>
<keyword evidence="1" id="KW-1133">Transmembrane helix</keyword>